<feature type="compositionally biased region" description="Basic and acidic residues" evidence="1">
    <location>
        <begin position="130"/>
        <end position="141"/>
    </location>
</feature>
<evidence type="ECO:0000313" key="2">
    <source>
        <dbReference type="EMBL" id="PPQ87214.1"/>
    </source>
</evidence>
<protein>
    <submittedName>
        <fullName evidence="2">Uncharacterized protein</fullName>
    </submittedName>
</protein>
<feature type="compositionally biased region" description="Basic and acidic residues" evidence="1">
    <location>
        <begin position="46"/>
        <end position="63"/>
    </location>
</feature>
<name>A0A409X939_PSICY</name>
<dbReference type="AlphaFoldDB" id="A0A409X939"/>
<dbReference type="InParanoid" id="A0A409X939"/>
<gene>
    <name evidence="2" type="ORF">CVT25_014512</name>
</gene>
<dbReference type="Proteomes" id="UP000283269">
    <property type="component" value="Unassembled WGS sequence"/>
</dbReference>
<reference evidence="2 3" key="1">
    <citation type="journal article" date="2018" name="Evol. Lett.">
        <title>Horizontal gene cluster transfer increased hallucinogenic mushroom diversity.</title>
        <authorList>
            <person name="Reynolds H.T."/>
            <person name="Vijayakumar V."/>
            <person name="Gluck-Thaler E."/>
            <person name="Korotkin H.B."/>
            <person name="Matheny P.B."/>
            <person name="Slot J.C."/>
        </authorList>
    </citation>
    <scope>NUCLEOTIDE SEQUENCE [LARGE SCALE GENOMIC DNA]</scope>
    <source>
        <strain evidence="2 3">2631</strain>
    </source>
</reference>
<comment type="caution">
    <text evidence="2">The sequence shown here is derived from an EMBL/GenBank/DDBJ whole genome shotgun (WGS) entry which is preliminary data.</text>
</comment>
<dbReference type="EMBL" id="NHYD01002339">
    <property type="protein sequence ID" value="PPQ87214.1"/>
    <property type="molecule type" value="Genomic_DNA"/>
</dbReference>
<feature type="compositionally biased region" description="Polar residues" evidence="1">
    <location>
        <begin position="64"/>
        <end position="78"/>
    </location>
</feature>
<evidence type="ECO:0000256" key="1">
    <source>
        <dbReference type="SAM" id="MobiDB-lite"/>
    </source>
</evidence>
<sequence>MTQKRVWTMSEKTGDHNKKPNGRGRQQQQRWAQPLQPYPGSSPGHSKGEVKAQRADNNDDDKGQTMTMTTPYPGSSSGNGEGEVKAQRAADDNNNNNKEQMTTTVTKGRRRQWTQPLQPYPESSPGDGEGEVKADEEERQRQSSSTLQPYPGSSPEDSEGQGMWRIDDDDNTEKNPNSDAKWSFKMGYSPGISGLLAVAGGDPRDCSPGMATK</sequence>
<accession>A0A409X939</accession>
<keyword evidence="3" id="KW-1185">Reference proteome</keyword>
<feature type="region of interest" description="Disordered" evidence="1">
    <location>
        <begin position="1"/>
        <end position="183"/>
    </location>
</feature>
<organism evidence="2 3">
    <name type="scientific">Psilocybe cyanescens</name>
    <dbReference type="NCBI Taxonomy" id="93625"/>
    <lineage>
        <taxon>Eukaryota</taxon>
        <taxon>Fungi</taxon>
        <taxon>Dikarya</taxon>
        <taxon>Basidiomycota</taxon>
        <taxon>Agaricomycotina</taxon>
        <taxon>Agaricomycetes</taxon>
        <taxon>Agaricomycetidae</taxon>
        <taxon>Agaricales</taxon>
        <taxon>Agaricineae</taxon>
        <taxon>Strophariaceae</taxon>
        <taxon>Psilocybe</taxon>
    </lineage>
</organism>
<evidence type="ECO:0000313" key="3">
    <source>
        <dbReference type="Proteomes" id="UP000283269"/>
    </source>
</evidence>
<feature type="compositionally biased region" description="Basic and acidic residues" evidence="1">
    <location>
        <begin position="82"/>
        <end position="91"/>
    </location>
</feature>
<proteinExistence type="predicted"/>